<dbReference type="Proteomes" id="UP000235145">
    <property type="component" value="Unassembled WGS sequence"/>
</dbReference>
<sequence>MVGSSSSFKPNLQEEFFIPNDSILASFRINGLTWKKTNTTFNGQKYKSSNFEGELLEDQLKFRRFIGHLLRVFNNKTRYHLFFPSSFPIHYETSCSYATCYTFVVLLKIVQVVKTRACLQLVFIYSSETLLYLCSPRSNLLCPDPQLKLNIELPLLLRVKLCGKNNYSKNLELLIMV</sequence>
<accession>A0A9R1UCQ8</accession>
<protein>
    <submittedName>
        <fullName evidence="1">Uncharacterized protein</fullName>
    </submittedName>
</protein>
<keyword evidence="2" id="KW-1185">Reference proteome</keyword>
<reference evidence="1 2" key="1">
    <citation type="journal article" date="2017" name="Nat. Commun.">
        <title>Genome assembly with in vitro proximity ligation data and whole-genome triplication in lettuce.</title>
        <authorList>
            <person name="Reyes-Chin-Wo S."/>
            <person name="Wang Z."/>
            <person name="Yang X."/>
            <person name="Kozik A."/>
            <person name="Arikit S."/>
            <person name="Song C."/>
            <person name="Xia L."/>
            <person name="Froenicke L."/>
            <person name="Lavelle D.O."/>
            <person name="Truco M.J."/>
            <person name="Xia R."/>
            <person name="Zhu S."/>
            <person name="Xu C."/>
            <person name="Xu H."/>
            <person name="Xu X."/>
            <person name="Cox K."/>
            <person name="Korf I."/>
            <person name="Meyers B.C."/>
            <person name="Michelmore R.W."/>
        </authorList>
    </citation>
    <scope>NUCLEOTIDE SEQUENCE [LARGE SCALE GENOMIC DNA]</scope>
    <source>
        <strain evidence="2">cv. Salinas</strain>
        <tissue evidence="1">Seedlings</tissue>
    </source>
</reference>
<comment type="caution">
    <text evidence="1">The sequence shown here is derived from an EMBL/GenBank/DDBJ whole genome shotgun (WGS) entry which is preliminary data.</text>
</comment>
<dbReference type="EMBL" id="NBSK02000009">
    <property type="protein sequence ID" value="KAJ0184743.1"/>
    <property type="molecule type" value="Genomic_DNA"/>
</dbReference>
<proteinExistence type="predicted"/>
<evidence type="ECO:0000313" key="1">
    <source>
        <dbReference type="EMBL" id="KAJ0184743.1"/>
    </source>
</evidence>
<organism evidence="1 2">
    <name type="scientific">Lactuca sativa</name>
    <name type="common">Garden lettuce</name>
    <dbReference type="NCBI Taxonomy" id="4236"/>
    <lineage>
        <taxon>Eukaryota</taxon>
        <taxon>Viridiplantae</taxon>
        <taxon>Streptophyta</taxon>
        <taxon>Embryophyta</taxon>
        <taxon>Tracheophyta</taxon>
        <taxon>Spermatophyta</taxon>
        <taxon>Magnoliopsida</taxon>
        <taxon>eudicotyledons</taxon>
        <taxon>Gunneridae</taxon>
        <taxon>Pentapetalae</taxon>
        <taxon>asterids</taxon>
        <taxon>campanulids</taxon>
        <taxon>Asterales</taxon>
        <taxon>Asteraceae</taxon>
        <taxon>Cichorioideae</taxon>
        <taxon>Cichorieae</taxon>
        <taxon>Lactucinae</taxon>
        <taxon>Lactuca</taxon>
    </lineage>
</organism>
<gene>
    <name evidence="1" type="ORF">LSAT_V11C900482490</name>
</gene>
<name>A0A9R1UCQ8_LACSA</name>
<evidence type="ECO:0000313" key="2">
    <source>
        <dbReference type="Proteomes" id="UP000235145"/>
    </source>
</evidence>
<dbReference type="AlphaFoldDB" id="A0A9R1UCQ8"/>